<feature type="compositionally biased region" description="Basic and acidic residues" evidence="1">
    <location>
        <begin position="92"/>
        <end position="115"/>
    </location>
</feature>
<protein>
    <submittedName>
        <fullName evidence="2">Uncharacterized protein</fullName>
    </submittedName>
</protein>
<accession>A0AAN8IY07</accession>
<organism evidence="2 3">
    <name type="scientific">Patella caerulea</name>
    <name type="common">Rayed Mediterranean limpet</name>
    <dbReference type="NCBI Taxonomy" id="87958"/>
    <lineage>
        <taxon>Eukaryota</taxon>
        <taxon>Metazoa</taxon>
        <taxon>Spiralia</taxon>
        <taxon>Lophotrochozoa</taxon>
        <taxon>Mollusca</taxon>
        <taxon>Gastropoda</taxon>
        <taxon>Patellogastropoda</taxon>
        <taxon>Patelloidea</taxon>
        <taxon>Patellidae</taxon>
        <taxon>Patella</taxon>
    </lineage>
</organism>
<sequence length="123" mass="14034">MWECNCEVEDTEKDKNLEQNEAGKGDKIDTENVSTINDRTENMNNNEINSAQQIETSTSAFKENQLGVTDLNTDRNDYISSKIETHSTQLTKVDENKAKNSNKLKEQNSNKYNNRDAWRIASG</sequence>
<proteinExistence type="predicted"/>
<evidence type="ECO:0000313" key="3">
    <source>
        <dbReference type="Proteomes" id="UP001347796"/>
    </source>
</evidence>
<dbReference type="Proteomes" id="UP001347796">
    <property type="component" value="Unassembled WGS sequence"/>
</dbReference>
<feature type="compositionally biased region" description="Polar residues" evidence="1">
    <location>
        <begin position="31"/>
        <end position="47"/>
    </location>
</feature>
<feature type="region of interest" description="Disordered" evidence="1">
    <location>
        <begin position="1"/>
        <end position="47"/>
    </location>
</feature>
<dbReference type="EMBL" id="JAZGQO010000015">
    <property type="protein sequence ID" value="KAK6168705.1"/>
    <property type="molecule type" value="Genomic_DNA"/>
</dbReference>
<reference evidence="2 3" key="1">
    <citation type="submission" date="2024-01" db="EMBL/GenBank/DDBJ databases">
        <title>The genome of the rayed Mediterranean limpet Patella caerulea (Linnaeus, 1758).</title>
        <authorList>
            <person name="Anh-Thu Weber A."/>
            <person name="Halstead-Nussloch G."/>
        </authorList>
    </citation>
    <scope>NUCLEOTIDE SEQUENCE [LARGE SCALE GENOMIC DNA]</scope>
    <source>
        <strain evidence="2">AATW-2023a</strain>
        <tissue evidence="2">Whole specimen</tissue>
    </source>
</reference>
<keyword evidence="3" id="KW-1185">Reference proteome</keyword>
<feature type="compositionally biased region" description="Basic and acidic residues" evidence="1">
    <location>
        <begin position="12"/>
        <end position="30"/>
    </location>
</feature>
<evidence type="ECO:0000256" key="1">
    <source>
        <dbReference type="SAM" id="MobiDB-lite"/>
    </source>
</evidence>
<feature type="region of interest" description="Disordered" evidence="1">
    <location>
        <begin position="90"/>
        <end position="115"/>
    </location>
</feature>
<comment type="caution">
    <text evidence="2">The sequence shown here is derived from an EMBL/GenBank/DDBJ whole genome shotgun (WGS) entry which is preliminary data.</text>
</comment>
<dbReference type="AlphaFoldDB" id="A0AAN8IY07"/>
<name>A0AAN8IY07_PATCE</name>
<feature type="compositionally biased region" description="Acidic residues" evidence="1">
    <location>
        <begin position="1"/>
        <end position="11"/>
    </location>
</feature>
<evidence type="ECO:0000313" key="2">
    <source>
        <dbReference type="EMBL" id="KAK6168705.1"/>
    </source>
</evidence>
<gene>
    <name evidence="2" type="ORF">SNE40_019893</name>
</gene>